<feature type="coiled-coil region" evidence="1">
    <location>
        <begin position="89"/>
        <end position="116"/>
    </location>
</feature>
<evidence type="ECO:0000313" key="4">
    <source>
        <dbReference type="EMBL" id="KAK8845201.1"/>
    </source>
</evidence>
<feature type="compositionally biased region" description="Acidic residues" evidence="2">
    <location>
        <begin position="291"/>
        <end position="303"/>
    </location>
</feature>
<feature type="region of interest" description="Disordered" evidence="2">
    <location>
        <begin position="979"/>
        <end position="1000"/>
    </location>
</feature>
<feature type="compositionally biased region" description="Basic and acidic residues" evidence="2">
    <location>
        <begin position="304"/>
        <end position="327"/>
    </location>
</feature>
<feature type="region of interest" description="Disordered" evidence="2">
    <location>
        <begin position="937"/>
        <end position="961"/>
    </location>
</feature>
<comment type="caution">
    <text evidence="3">The sequence shown here is derived from an EMBL/GenBank/DDBJ whole genome shotgun (WGS) entry which is preliminary data.</text>
</comment>
<evidence type="ECO:0000256" key="2">
    <source>
        <dbReference type="SAM" id="MobiDB-lite"/>
    </source>
</evidence>
<reference evidence="3 5" key="1">
    <citation type="submission" date="2024-04" db="EMBL/GenBank/DDBJ databases">
        <title>Tritrichomonas musculus Genome.</title>
        <authorList>
            <person name="Alves-Ferreira E."/>
            <person name="Grigg M."/>
            <person name="Lorenzi H."/>
            <person name="Galac M."/>
        </authorList>
    </citation>
    <scope>NUCLEOTIDE SEQUENCE [LARGE SCALE GENOMIC DNA]</scope>
    <source>
        <strain evidence="3 5">EAF2021</strain>
    </source>
</reference>
<organism evidence="3 5">
    <name type="scientific">Tritrichomonas musculus</name>
    <dbReference type="NCBI Taxonomy" id="1915356"/>
    <lineage>
        <taxon>Eukaryota</taxon>
        <taxon>Metamonada</taxon>
        <taxon>Parabasalia</taxon>
        <taxon>Tritrichomonadida</taxon>
        <taxon>Tritrichomonadidae</taxon>
        <taxon>Tritrichomonas</taxon>
    </lineage>
</organism>
<evidence type="ECO:0000313" key="3">
    <source>
        <dbReference type="EMBL" id="KAK8834409.1"/>
    </source>
</evidence>
<sequence length="1319" mass="154463">MYNFLNTLKNICYQKVLKMNPILKVISFLFKKENIDIKNNTIKSFFDSGTLFPKFVALSLKIDEIPNIIPKPKQKEEKEANNEITLAFLSKKNEAIAKTNLRLETVEDQYNILKQILTKQCFSINEQEILNKCNAIAEKSNIQFSNKSELINWKSLLILLNTLSGGNFQTEDETQNNFEHTNNFFQKAQVPLVIDQTSLKDENQFLFYIQIEILFDFYSEKVHQFKSRSKLTFTNSPSQSQDIGSDDSDSSMSTDSSKSDTDTNTDFDEVDNEMDDEKRLKNLLPNNYGEAETDSEEEEEEEEKVEKSEEQERSVVHSILDDIKIDQIEVDDFESGSSSSSSEDMYEDRTSSEEAGTKEGESLHSIKKKKIITKFISFQALCEQALLKTINSLSKEINLHFENFHQTIEDDAIPKFVMHVLHIDSIENVYVSQKKIFHGLKELNEIEQRNISAVIEYLKKKESKFDVLSFNFRNKYLAESSAILFYKTFLNFFFVKKSKEEMFQRLARILFPTKRISQLKERKILTRWNTYIDLAYFVIDNNNKMKKNESLFQKGGIPLIFEKSFLDCCLTQKELPFMLYYQIQFIFDALDSRYIKSQVAEYLLIALAKLNQIQVPRIDIITSSIRAKNISLILQSRRHKKYVLEKSKKEEINKETQKEQIIKKEEEEEDEKIPLKYIDRLEIKSSENLNKKEIDDKQNIESSDQFWNKPIIGCTFKNGILRYDDNNDQNNESKWKSEIQQILQNATKKKDKNKSALLFDDPSLQTNLPSKLYKLFIFDEKTKKWKLNSVDLNNFQQHIKCSTTSIKTPLVLFLNSLEKDLISINSKLIDTLYPSLDDDNKDDIYVYALSERNLCSLNYAVDMKNKKKSNIRPIFLLLHIPKGKENHPDIQRIVVSIYSFLSFISDFEIVILNGKDYRNQIEMIELISSIQKSYSKRERRKSSSTNISPIKSPPISPTKSFLHPFFSKNKKQEEIVVEITDSEDDDSLSESDENDYDDSEYDCENQLISPKSLSQIIFLVNEPTYQANKVAEEKLNESLFFKRNLRNINVKKRTIHFINANDSSTYKSFLDNLNDLAQNCQSTFNDVEQKMQFIEMSEMSNIYLSLKRKDDWKDELEKLINKRFIMLNKDDSYSFNSMLILSVIKKEISSISSPFDNEFKEHCTSLIAKMKKKINLKNREIFASELKISSEMNLKPLYKIDFYEFRSPEKADSFIIEHVSFLKEEYFTMIKSLSDSKFFNIDYEENIDILNQQIDKDIQAINDHAQREQEKYEKALIDNVEEEIQKGANYCIREAENVREIKVQINVGEKLEDVIKQDF</sequence>
<feature type="region of interest" description="Disordered" evidence="2">
    <location>
        <begin position="229"/>
        <end position="363"/>
    </location>
</feature>
<dbReference type="EMBL" id="JAPFFF010000415">
    <property type="protein sequence ID" value="KAK8834409.1"/>
    <property type="molecule type" value="Genomic_DNA"/>
</dbReference>
<dbReference type="EMBL" id="JAPFFF010000031">
    <property type="protein sequence ID" value="KAK8845201.1"/>
    <property type="molecule type" value="Genomic_DNA"/>
</dbReference>
<feature type="compositionally biased region" description="Basic and acidic residues" evidence="2">
    <location>
        <begin position="347"/>
        <end position="363"/>
    </location>
</feature>
<proteinExistence type="predicted"/>
<dbReference type="Proteomes" id="UP001470230">
    <property type="component" value="Unassembled WGS sequence"/>
</dbReference>
<feature type="compositionally biased region" description="Acidic residues" evidence="2">
    <location>
        <begin position="263"/>
        <end position="275"/>
    </location>
</feature>
<gene>
    <name evidence="4" type="ORF">M9Y10_021384</name>
    <name evidence="3" type="ORF">M9Y10_031233</name>
</gene>
<evidence type="ECO:0000256" key="1">
    <source>
        <dbReference type="SAM" id="Coils"/>
    </source>
</evidence>
<name>A0ABR2GKG4_9EUKA</name>
<feature type="compositionally biased region" description="Acidic residues" evidence="2">
    <location>
        <begin position="980"/>
        <end position="1000"/>
    </location>
</feature>
<protein>
    <submittedName>
        <fullName evidence="3">Uncharacterized protein</fullName>
    </submittedName>
</protein>
<accession>A0ABR2GKG4</accession>
<keyword evidence="1" id="KW-0175">Coiled coil</keyword>
<evidence type="ECO:0000313" key="5">
    <source>
        <dbReference type="Proteomes" id="UP001470230"/>
    </source>
</evidence>
<keyword evidence="5" id="KW-1185">Reference proteome</keyword>